<dbReference type="PRINTS" id="PR00064">
    <property type="entry name" value="RIBOSOMALL35"/>
</dbReference>
<accession>A0A2Z5ZAM5</accession>
<evidence type="ECO:0000256" key="2">
    <source>
        <dbReference type="ARBA" id="ARBA00022980"/>
    </source>
</evidence>
<comment type="similarity">
    <text evidence="1 4">Belongs to the bacterial ribosomal protein bL35 family.</text>
</comment>
<dbReference type="PROSITE" id="PS00936">
    <property type="entry name" value="RIBOSOMAL_L35"/>
    <property type="match status" value="1"/>
</dbReference>
<name>A0A2Z5ZAM5_9STRA</name>
<evidence type="ECO:0000256" key="4">
    <source>
        <dbReference type="RuleBase" id="RU000568"/>
    </source>
</evidence>
<dbReference type="InterPro" id="IPR001706">
    <property type="entry name" value="Ribosomal_bL35"/>
</dbReference>
<dbReference type="InterPro" id="IPR021137">
    <property type="entry name" value="Ribosomal_bL35-like"/>
</dbReference>
<evidence type="ECO:0000313" key="5">
    <source>
        <dbReference type="EMBL" id="BBC77531.1"/>
    </source>
</evidence>
<dbReference type="EMBL" id="AP018506">
    <property type="protein sequence ID" value="BBC77531.1"/>
    <property type="molecule type" value="Genomic_DNA"/>
</dbReference>
<dbReference type="InterPro" id="IPR037229">
    <property type="entry name" value="Ribosomal_bL35_sf"/>
</dbReference>
<protein>
    <recommendedName>
        <fullName evidence="4">50S ribosomal protein L35</fullName>
    </recommendedName>
</protein>
<dbReference type="InterPro" id="IPR018265">
    <property type="entry name" value="Ribosomal_bL35_CS"/>
</dbReference>
<organism evidence="5">
    <name type="scientific">Nitzschia sp. PL1-4</name>
    <dbReference type="NCBI Taxonomy" id="2083272"/>
    <lineage>
        <taxon>Eukaryota</taxon>
        <taxon>Sar</taxon>
        <taxon>Stramenopiles</taxon>
        <taxon>Ochrophyta</taxon>
        <taxon>Bacillariophyta</taxon>
        <taxon>Bacillariophyceae</taxon>
        <taxon>Bacillariophycidae</taxon>
        <taxon>Bacillariales</taxon>
        <taxon>Bacillariaceae</taxon>
        <taxon>Nitzschia</taxon>
    </lineage>
</organism>
<dbReference type="GO" id="GO:0006412">
    <property type="term" value="P:translation"/>
    <property type="evidence" value="ECO:0007669"/>
    <property type="project" value="InterPro"/>
</dbReference>
<sequence length="63" mass="7683">MLKKKTCKAVLKRFKIIKNKFYRCFSCKNHLLSKKSRKKKRKLSQIIPIRKKDSKKIKLMLFL</sequence>
<keyword evidence="2 4" id="KW-0689">Ribosomal protein</keyword>
<reference evidence="5" key="1">
    <citation type="submission" date="2018-02" db="EMBL/GenBank/DDBJ databases">
        <title>Evolution and diversity of non-photosynthetic diatom plastid genomes.</title>
        <authorList>
            <person name="Kamikawa R."/>
            <person name="Ishii K."/>
        </authorList>
    </citation>
    <scope>NUCLEOTIDE SEQUENCE</scope>
    <source>
        <strain evidence="5">PL1-4</strain>
    </source>
</reference>
<evidence type="ECO:0000256" key="3">
    <source>
        <dbReference type="ARBA" id="ARBA00023274"/>
    </source>
</evidence>
<dbReference type="AlphaFoldDB" id="A0A2Z5ZAM5"/>
<dbReference type="Gene3D" id="4.10.410.60">
    <property type="match status" value="1"/>
</dbReference>
<dbReference type="GO" id="GO:1990904">
    <property type="term" value="C:ribonucleoprotein complex"/>
    <property type="evidence" value="ECO:0007669"/>
    <property type="project" value="UniProtKB-KW"/>
</dbReference>
<keyword evidence="5" id="KW-0934">Plastid</keyword>
<dbReference type="SUPFAM" id="SSF143034">
    <property type="entry name" value="L35p-like"/>
    <property type="match status" value="1"/>
</dbReference>
<dbReference type="HAMAP" id="MF_00514">
    <property type="entry name" value="Ribosomal_bL35"/>
    <property type="match status" value="1"/>
</dbReference>
<gene>
    <name evidence="5" type="primary">rpl35_1</name>
</gene>
<dbReference type="GO" id="GO:0003735">
    <property type="term" value="F:structural constituent of ribosome"/>
    <property type="evidence" value="ECO:0007669"/>
    <property type="project" value="InterPro"/>
</dbReference>
<geneLocation type="plastid" evidence="5"/>
<proteinExistence type="inferred from homology"/>
<evidence type="ECO:0000256" key="1">
    <source>
        <dbReference type="ARBA" id="ARBA00006598"/>
    </source>
</evidence>
<dbReference type="GO" id="GO:0005840">
    <property type="term" value="C:ribosome"/>
    <property type="evidence" value="ECO:0007669"/>
    <property type="project" value="UniProtKB-KW"/>
</dbReference>
<keyword evidence="3 4" id="KW-0687">Ribonucleoprotein</keyword>
<dbReference type="Pfam" id="PF01632">
    <property type="entry name" value="Ribosomal_L35p"/>
    <property type="match status" value="1"/>
</dbReference>